<dbReference type="Pfam" id="PF01490">
    <property type="entry name" value="Aa_trans"/>
    <property type="match status" value="1"/>
</dbReference>
<evidence type="ECO:0000256" key="5">
    <source>
        <dbReference type="ARBA" id="ARBA00023136"/>
    </source>
</evidence>
<feature type="transmembrane region" description="Helical" evidence="6">
    <location>
        <begin position="311"/>
        <end position="332"/>
    </location>
</feature>
<keyword evidence="2 6" id="KW-0812">Transmembrane</keyword>
<evidence type="ECO:0000256" key="2">
    <source>
        <dbReference type="ARBA" id="ARBA00022692"/>
    </source>
</evidence>
<feature type="transmembrane region" description="Helical" evidence="6">
    <location>
        <begin position="190"/>
        <end position="208"/>
    </location>
</feature>
<dbReference type="Proteomes" id="UP000239899">
    <property type="component" value="Unassembled WGS sequence"/>
</dbReference>
<feature type="transmembrane region" description="Helical" evidence="6">
    <location>
        <begin position="162"/>
        <end position="178"/>
    </location>
</feature>
<dbReference type="PANTHER" id="PTHR22950:SF702">
    <property type="entry name" value="AMINO ACID TRANSPORTER PROTEIN"/>
    <property type="match status" value="1"/>
</dbReference>
<reference evidence="8 9" key="1">
    <citation type="journal article" date="2018" name="Plant J.">
        <title>Genome sequences of Chlorella sorokiniana UTEX 1602 and Micractinium conductrix SAG 241.80: implications to maltose excretion by a green alga.</title>
        <authorList>
            <person name="Arriola M.B."/>
            <person name="Velmurugan N."/>
            <person name="Zhang Y."/>
            <person name="Plunkett M.H."/>
            <person name="Hondzo H."/>
            <person name="Barney B.M."/>
        </authorList>
    </citation>
    <scope>NUCLEOTIDE SEQUENCE [LARGE SCALE GENOMIC DNA]</scope>
    <source>
        <strain evidence="9">UTEX 1602</strain>
    </source>
</reference>
<keyword evidence="4 6" id="KW-1133">Transmembrane helix</keyword>
<feature type="transmembrane region" description="Helical" evidence="6">
    <location>
        <begin position="228"/>
        <end position="251"/>
    </location>
</feature>
<comment type="caution">
    <text evidence="8">The sequence shown here is derived from an EMBL/GenBank/DDBJ whole genome shotgun (WGS) entry which is preliminary data.</text>
</comment>
<proteinExistence type="predicted"/>
<accession>A0A2P6U366</accession>
<evidence type="ECO:0000256" key="6">
    <source>
        <dbReference type="SAM" id="Phobius"/>
    </source>
</evidence>
<dbReference type="InterPro" id="IPR013057">
    <property type="entry name" value="AA_transpt_TM"/>
</dbReference>
<feature type="transmembrane region" description="Helical" evidence="6">
    <location>
        <begin position="68"/>
        <end position="89"/>
    </location>
</feature>
<dbReference type="GO" id="GO:0015179">
    <property type="term" value="F:L-amino acid transmembrane transporter activity"/>
    <property type="evidence" value="ECO:0007669"/>
    <property type="project" value="TreeGrafter"/>
</dbReference>
<feature type="transmembrane region" description="Helical" evidence="6">
    <location>
        <begin position="353"/>
        <end position="371"/>
    </location>
</feature>
<dbReference type="AlphaFoldDB" id="A0A2P6U366"/>
<protein>
    <submittedName>
        <fullName evidence="8">Amino acid transporter</fullName>
    </submittedName>
</protein>
<keyword evidence="3" id="KW-0029">Amino-acid transport</keyword>
<evidence type="ECO:0000256" key="1">
    <source>
        <dbReference type="ARBA" id="ARBA00004141"/>
    </source>
</evidence>
<evidence type="ECO:0000256" key="3">
    <source>
        <dbReference type="ARBA" id="ARBA00022970"/>
    </source>
</evidence>
<dbReference type="OrthoDB" id="513400at2759"/>
<keyword evidence="5 6" id="KW-0472">Membrane</keyword>
<dbReference type="STRING" id="3076.A0A2P6U366"/>
<evidence type="ECO:0000256" key="4">
    <source>
        <dbReference type="ARBA" id="ARBA00022989"/>
    </source>
</evidence>
<organism evidence="8 9">
    <name type="scientific">Chlorella sorokiniana</name>
    <name type="common">Freshwater green alga</name>
    <dbReference type="NCBI Taxonomy" id="3076"/>
    <lineage>
        <taxon>Eukaryota</taxon>
        <taxon>Viridiplantae</taxon>
        <taxon>Chlorophyta</taxon>
        <taxon>core chlorophytes</taxon>
        <taxon>Trebouxiophyceae</taxon>
        <taxon>Chlorellales</taxon>
        <taxon>Chlorellaceae</taxon>
        <taxon>Chlorella clade</taxon>
        <taxon>Chlorella</taxon>
    </lineage>
</organism>
<comment type="subcellular location">
    <subcellularLocation>
        <location evidence="1">Membrane</location>
        <topology evidence="1">Multi-pass membrane protein</topology>
    </subcellularLocation>
</comment>
<sequence length="372" mass="39501">MSSSAGERPAAVVLVEDGGSDRSRRRAATQEHETALHAGLSAGVTLTLAILGSSVLPLPFAFSRLGVVPGLLIMLAVALGNALAGTLLLRAAGALDKHSFESIAEAVGGRSWRVFTEVCLNLLLFGNVCGDFCLLADTGTIAVQELLPGGAPRWLTAGDGRVVMSVLCMLIVFPLSCLRRMRELEKVASTGLLFVVFVSAMIVYYSVADGLPAIRSGELPIWRPAVAANVPEAIGVLSFAFYLTPMLLPLLREMPAGKVGVDVTCTALQVVTVGIAYVCYAVIGVFAAARYGLRTEGDILVNRWLPGRWDGMLSAAMTLYLSISVAPMAMTLRSQLENLLLGEDAPRPRSRQIMLAGAVVLTSLARMLRVYL</sequence>
<dbReference type="PANTHER" id="PTHR22950">
    <property type="entry name" value="AMINO ACID TRANSPORTER"/>
    <property type="match status" value="1"/>
</dbReference>
<evidence type="ECO:0000313" key="9">
    <source>
        <dbReference type="Proteomes" id="UP000239899"/>
    </source>
</evidence>
<keyword evidence="3" id="KW-0813">Transport</keyword>
<evidence type="ECO:0000259" key="7">
    <source>
        <dbReference type="Pfam" id="PF01490"/>
    </source>
</evidence>
<dbReference type="GO" id="GO:0016020">
    <property type="term" value="C:membrane"/>
    <property type="evidence" value="ECO:0007669"/>
    <property type="project" value="UniProtKB-SubCell"/>
</dbReference>
<feature type="domain" description="Amino acid transporter transmembrane" evidence="7">
    <location>
        <begin position="41"/>
        <end position="356"/>
    </location>
</feature>
<name>A0A2P6U366_CHLSO</name>
<keyword evidence="9" id="KW-1185">Reference proteome</keyword>
<dbReference type="EMBL" id="LHPG02000002">
    <property type="protein sequence ID" value="PRW60760.1"/>
    <property type="molecule type" value="Genomic_DNA"/>
</dbReference>
<feature type="transmembrane region" description="Helical" evidence="6">
    <location>
        <begin position="263"/>
        <end position="291"/>
    </location>
</feature>
<evidence type="ECO:0000313" key="8">
    <source>
        <dbReference type="EMBL" id="PRW60760.1"/>
    </source>
</evidence>
<feature type="transmembrane region" description="Helical" evidence="6">
    <location>
        <begin position="34"/>
        <end position="56"/>
    </location>
</feature>
<feature type="transmembrane region" description="Helical" evidence="6">
    <location>
        <begin position="118"/>
        <end position="142"/>
    </location>
</feature>
<gene>
    <name evidence="8" type="ORF">C2E21_1246</name>
</gene>